<dbReference type="AlphaFoldDB" id="A0A4U6V979"/>
<evidence type="ECO:0000313" key="1">
    <source>
        <dbReference type="EMBL" id="TKW25860.1"/>
    </source>
</evidence>
<accession>A0A4U6V979</accession>
<organism evidence="1 2">
    <name type="scientific">Setaria viridis</name>
    <name type="common">Green bristlegrass</name>
    <name type="synonym">Setaria italica subsp. viridis</name>
    <dbReference type="NCBI Taxonomy" id="4556"/>
    <lineage>
        <taxon>Eukaryota</taxon>
        <taxon>Viridiplantae</taxon>
        <taxon>Streptophyta</taxon>
        <taxon>Embryophyta</taxon>
        <taxon>Tracheophyta</taxon>
        <taxon>Spermatophyta</taxon>
        <taxon>Magnoliopsida</taxon>
        <taxon>Liliopsida</taxon>
        <taxon>Poales</taxon>
        <taxon>Poaceae</taxon>
        <taxon>PACMAD clade</taxon>
        <taxon>Panicoideae</taxon>
        <taxon>Panicodae</taxon>
        <taxon>Paniceae</taxon>
        <taxon>Cenchrinae</taxon>
        <taxon>Setaria</taxon>
    </lineage>
</organism>
<proteinExistence type="predicted"/>
<dbReference type="EMBL" id="CM016554">
    <property type="protein sequence ID" value="TKW25860.1"/>
    <property type="molecule type" value="Genomic_DNA"/>
</dbReference>
<dbReference type="Gramene" id="TKW25860">
    <property type="protein sequence ID" value="TKW25860"/>
    <property type="gene ID" value="SEVIR_3G147466v2"/>
</dbReference>
<gene>
    <name evidence="1" type="ORF">SEVIR_3G147466v2</name>
</gene>
<reference evidence="1" key="1">
    <citation type="submission" date="2019-03" db="EMBL/GenBank/DDBJ databases">
        <title>WGS assembly of Setaria viridis.</title>
        <authorList>
            <person name="Huang P."/>
            <person name="Jenkins J."/>
            <person name="Grimwood J."/>
            <person name="Barry K."/>
            <person name="Healey A."/>
            <person name="Mamidi S."/>
            <person name="Sreedasyam A."/>
            <person name="Shu S."/>
            <person name="Feldman M."/>
            <person name="Wu J."/>
            <person name="Yu Y."/>
            <person name="Chen C."/>
            <person name="Johnson J."/>
            <person name="Rokhsar D."/>
            <person name="Baxter I."/>
            <person name="Schmutz J."/>
            <person name="Brutnell T."/>
            <person name="Kellogg E."/>
        </authorList>
    </citation>
    <scope>NUCLEOTIDE SEQUENCE [LARGE SCALE GENOMIC DNA]</scope>
</reference>
<evidence type="ECO:0000313" key="2">
    <source>
        <dbReference type="Proteomes" id="UP000298652"/>
    </source>
</evidence>
<sequence length="48" mass="5730">MRIGRQARAAKRGRLRHSVRVHVHWGRDWFAYVTSLARILELDSRWTG</sequence>
<dbReference type="Proteomes" id="UP000298652">
    <property type="component" value="Chromosome 3"/>
</dbReference>
<protein>
    <submittedName>
        <fullName evidence="1">Uncharacterized protein</fullName>
    </submittedName>
</protein>
<name>A0A4U6V979_SETVI</name>
<keyword evidence="2" id="KW-1185">Reference proteome</keyword>